<name>A0A4R5L1M6_9MICC</name>
<dbReference type="EMBL" id="SMRU01000001">
    <property type="protein sequence ID" value="TDG01593.1"/>
    <property type="molecule type" value="Genomic_DNA"/>
</dbReference>
<dbReference type="Proteomes" id="UP000295511">
    <property type="component" value="Unassembled WGS sequence"/>
</dbReference>
<evidence type="ECO:0000313" key="2">
    <source>
        <dbReference type="Proteomes" id="UP000295511"/>
    </source>
</evidence>
<accession>A0A4R5L1M6</accession>
<proteinExistence type="predicted"/>
<evidence type="ECO:0000313" key="1">
    <source>
        <dbReference type="EMBL" id="TDG01593.1"/>
    </source>
</evidence>
<organism evidence="1 2">
    <name type="scientific">Arthrobacter terricola</name>
    <dbReference type="NCBI Taxonomy" id="2547396"/>
    <lineage>
        <taxon>Bacteria</taxon>
        <taxon>Bacillati</taxon>
        <taxon>Actinomycetota</taxon>
        <taxon>Actinomycetes</taxon>
        <taxon>Micrococcales</taxon>
        <taxon>Micrococcaceae</taxon>
        <taxon>Arthrobacter</taxon>
    </lineage>
</organism>
<dbReference type="RefSeq" id="WP_133202267.1">
    <property type="nucleotide sequence ID" value="NZ_SMRU01000001.1"/>
</dbReference>
<keyword evidence="2" id="KW-1185">Reference proteome</keyword>
<gene>
    <name evidence="1" type="ORF">E1809_00395</name>
</gene>
<dbReference type="AlphaFoldDB" id="A0A4R5L1M6"/>
<reference evidence="1 2" key="1">
    <citation type="submission" date="2019-03" db="EMBL/GenBank/DDBJ databases">
        <title>Whole genome sequence of Arthrobacter sp JH1-1.</title>
        <authorList>
            <person name="Trinh H.N."/>
        </authorList>
    </citation>
    <scope>NUCLEOTIDE SEQUENCE [LARGE SCALE GENOMIC DNA]</scope>
    <source>
        <strain evidence="1 2">JH1-1</strain>
    </source>
</reference>
<protein>
    <submittedName>
        <fullName evidence="1">Uncharacterized protein</fullName>
    </submittedName>
</protein>
<comment type="caution">
    <text evidence="1">The sequence shown here is derived from an EMBL/GenBank/DDBJ whole genome shotgun (WGS) entry which is preliminary data.</text>
</comment>
<sequence length="91" mass="9485">MADPKGFGHHCTSTLPSAVRITMAGTYWMYFGQTNLAITGTLETVDKGSVWRGEGAATAFKGAGYSGSSGMPAYYCGALTLEVDGRPGARV</sequence>